<comment type="caution">
    <text evidence="2">The sequence shown here is derived from an EMBL/GenBank/DDBJ whole genome shotgun (WGS) entry which is preliminary data.</text>
</comment>
<protein>
    <submittedName>
        <fullName evidence="2">TIGR02117 family protein</fullName>
    </submittedName>
</protein>
<keyword evidence="1" id="KW-1133">Transmembrane helix</keyword>
<gene>
    <name evidence="2" type="ORF">DC430_03810</name>
</gene>
<dbReference type="InterPro" id="IPR011727">
    <property type="entry name" value="CHP02117"/>
</dbReference>
<sequence length="239" mass="25701">MVKILKYIFIVVVLAVTGIALGVAMPRQPAVSDDASPAEASRRILVLSNPIHTDIAVPVDADLLARFAFLRDGNLEIDHPGLRYIVFGWGGRAFYTQTPTWADLKPMPVLKSFTVDQSVMHVALAGDIPLSEPSVMPVDLSAAGYARLLDFIVASFSRPEGREVPLIGQSYGADDAFFEAEGAFNVLVGCNIWTAAALRQAGIGTGWWTPLPWLLTTSLRSHNDAGVFSAGPLRVGGLR</sequence>
<accession>A0AA92C6L5</accession>
<feature type="transmembrane region" description="Helical" evidence="1">
    <location>
        <begin position="7"/>
        <end position="25"/>
    </location>
</feature>
<evidence type="ECO:0000313" key="3">
    <source>
        <dbReference type="Proteomes" id="UP000244335"/>
    </source>
</evidence>
<keyword evidence="1" id="KW-0812">Transmembrane</keyword>
<name>A0AA92C6L5_RHIRH</name>
<proteinExistence type="predicted"/>
<dbReference type="Proteomes" id="UP000244335">
    <property type="component" value="Unassembled WGS sequence"/>
</dbReference>
<dbReference type="NCBIfam" id="TIGR02117">
    <property type="entry name" value="chp_urease_rgn"/>
    <property type="match status" value="1"/>
</dbReference>
<keyword evidence="1" id="KW-0472">Membrane</keyword>
<dbReference type="Pfam" id="PF09601">
    <property type="entry name" value="DUF2459"/>
    <property type="match status" value="1"/>
</dbReference>
<dbReference type="AlphaFoldDB" id="A0AA92C6L5"/>
<evidence type="ECO:0000256" key="1">
    <source>
        <dbReference type="SAM" id="Phobius"/>
    </source>
</evidence>
<dbReference type="EMBL" id="QDFR01000001">
    <property type="protein sequence ID" value="PVE56895.1"/>
    <property type="molecule type" value="Genomic_DNA"/>
</dbReference>
<evidence type="ECO:0000313" key="2">
    <source>
        <dbReference type="EMBL" id="PVE56895.1"/>
    </source>
</evidence>
<reference evidence="2 3" key="1">
    <citation type="submission" date="2018-04" db="EMBL/GenBank/DDBJ databases">
        <authorList>
            <person name="Hagen T."/>
        </authorList>
    </citation>
    <scope>NUCLEOTIDE SEQUENCE [LARGE SCALE GENOMIC DNA]</scope>
    <source>
        <strain evidence="2 3">TPD7009</strain>
    </source>
</reference>
<organism evidence="2 3">
    <name type="scientific">Rhizobium rhizogenes</name>
    <name type="common">Agrobacterium rhizogenes</name>
    <dbReference type="NCBI Taxonomy" id="359"/>
    <lineage>
        <taxon>Bacteria</taxon>
        <taxon>Pseudomonadati</taxon>
        <taxon>Pseudomonadota</taxon>
        <taxon>Alphaproteobacteria</taxon>
        <taxon>Hyphomicrobiales</taxon>
        <taxon>Rhizobiaceae</taxon>
        <taxon>Rhizobium/Agrobacterium group</taxon>
        <taxon>Rhizobium</taxon>
    </lineage>
</organism>